<feature type="region of interest" description="Disordered" evidence="1">
    <location>
        <begin position="41"/>
        <end position="69"/>
    </location>
</feature>
<dbReference type="AlphaFoldDB" id="A0A5J5CCQ9"/>
<sequence>NLSTCSLRHLTPPISIPIGPFSSLNRGCDWLSAASTSRCIDSHKQPREAEPVHTRVSLPPKTSSPTRNMARPRVFFDITINGATTGRIVMELRADVVPKTAGTFLKAF</sequence>
<accession>A0A5J5CCQ9</accession>
<reference evidence="2 3" key="1">
    <citation type="submission" date="2019-08" db="EMBL/GenBank/DDBJ databases">
        <title>A chromosome-level genome assembly, high-density linkage maps, and genome scans reveal the genomic architecture of hybrid incompatibilities underlying speciation via character displacement in darters (Percidae: Etheostominae).</title>
        <authorList>
            <person name="Moran R.L."/>
            <person name="Catchen J.M."/>
            <person name="Fuller R.C."/>
        </authorList>
    </citation>
    <scope>NUCLEOTIDE SEQUENCE [LARGE SCALE GENOMIC DNA]</scope>
    <source>
        <strain evidence="2">EspeVRDwgs_2016</strain>
        <tissue evidence="2">Muscle</tissue>
    </source>
</reference>
<dbReference type="EMBL" id="VOFY01000920">
    <property type="protein sequence ID" value="KAA8578261.1"/>
    <property type="molecule type" value="Genomic_DNA"/>
</dbReference>
<dbReference type="SUPFAM" id="SSF50891">
    <property type="entry name" value="Cyclophilin-like"/>
    <property type="match status" value="1"/>
</dbReference>
<dbReference type="InterPro" id="IPR029000">
    <property type="entry name" value="Cyclophilin-like_dom_sf"/>
</dbReference>
<organism evidence="2 3">
    <name type="scientific">Etheostoma spectabile</name>
    <name type="common">orangethroat darter</name>
    <dbReference type="NCBI Taxonomy" id="54343"/>
    <lineage>
        <taxon>Eukaryota</taxon>
        <taxon>Metazoa</taxon>
        <taxon>Chordata</taxon>
        <taxon>Craniata</taxon>
        <taxon>Vertebrata</taxon>
        <taxon>Euteleostomi</taxon>
        <taxon>Actinopterygii</taxon>
        <taxon>Neopterygii</taxon>
        <taxon>Teleostei</taxon>
        <taxon>Neoteleostei</taxon>
        <taxon>Acanthomorphata</taxon>
        <taxon>Eupercaria</taxon>
        <taxon>Perciformes</taxon>
        <taxon>Percoidei</taxon>
        <taxon>Percidae</taxon>
        <taxon>Etheostomatinae</taxon>
        <taxon>Etheostoma</taxon>
    </lineage>
</organism>
<evidence type="ECO:0008006" key="4">
    <source>
        <dbReference type="Google" id="ProtNLM"/>
    </source>
</evidence>
<comment type="caution">
    <text evidence="2">The sequence shown here is derived from an EMBL/GenBank/DDBJ whole genome shotgun (WGS) entry which is preliminary data.</text>
</comment>
<evidence type="ECO:0000313" key="2">
    <source>
        <dbReference type="EMBL" id="KAA8578261.1"/>
    </source>
</evidence>
<protein>
    <recommendedName>
        <fullName evidence="4">PPIase cyclophilin-type domain-containing protein</fullName>
    </recommendedName>
</protein>
<proteinExistence type="predicted"/>
<gene>
    <name evidence="2" type="ORF">FQN60_009245</name>
</gene>
<evidence type="ECO:0000313" key="3">
    <source>
        <dbReference type="Proteomes" id="UP000327493"/>
    </source>
</evidence>
<name>A0A5J5CCQ9_9PERO</name>
<feature type="compositionally biased region" description="Basic and acidic residues" evidence="1">
    <location>
        <begin position="41"/>
        <end position="53"/>
    </location>
</feature>
<dbReference type="Gene3D" id="2.40.100.10">
    <property type="entry name" value="Cyclophilin-like"/>
    <property type="match status" value="1"/>
</dbReference>
<evidence type="ECO:0000256" key="1">
    <source>
        <dbReference type="SAM" id="MobiDB-lite"/>
    </source>
</evidence>
<dbReference type="Proteomes" id="UP000327493">
    <property type="component" value="Unassembled WGS sequence"/>
</dbReference>
<feature type="non-terminal residue" evidence="2">
    <location>
        <position position="1"/>
    </location>
</feature>
<keyword evidence="3" id="KW-1185">Reference proteome</keyword>